<feature type="domain" description="CNNM transmembrane" evidence="12">
    <location>
        <begin position="1"/>
        <end position="203"/>
    </location>
</feature>
<keyword evidence="5 8" id="KW-1133">Transmembrane helix</keyword>
<evidence type="ECO:0000313" key="13">
    <source>
        <dbReference type="EMBL" id="NJP36100.1"/>
    </source>
</evidence>
<dbReference type="PANTHER" id="PTHR43099">
    <property type="entry name" value="UPF0053 PROTEIN YRKA"/>
    <property type="match status" value="1"/>
</dbReference>
<dbReference type="Gene3D" id="3.10.580.10">
    <property type="entry name" value="CBS-domain"/>
    <property type="match status" value="1"/>
</dbReference>
<evidence type="ECO:0000259" key="11">
    <source>
        <dbReference type="PROSITE" id="PS51371"/>
    </source>
</evidence>
<dbReference type="PANTHER" id="PTHR43099:SF2">
    <property type="entry name" value="UPF0053 PROTEIN YRKA"/>
    <property type="match status" value="1"/>
</dbReference>
<name>A0A969TTB8_9BACI</name>
<dbReference type="PROSITE" id="PS51371">
    <property type="entry name" value="CBS"/>
    <property type="match status" value="1"/>
</dbReference>
<feature type="compositionally biased region" description="Basic and acidic residues" evidence="9">
    <location>
        <begin position="440"/>
        <end position="449"/>
    </location>
</feature>
<dbReference type="InterPro" id="IPR000644">
    <property type="entry name" value="CBS_dom"/>
</dbReference>
<feature type="transmembrane region" description="Helical" evidence="10">
    <location>
        <begin position="60"/>
        <end position="79"/>
    </location>
</feature>
<feature type="transmembrane region" description="Helical" evidence="10">
    <location>
        <begin position="99"/>
        <end position="125"/>
    </location>
</feature>
<dbReference type="PROSITE" id="PS51846">
    <property type="entry name" value="CNNM"/>
    <property type="match status" value="1"/>
</dbReference>
<dbReference type="Pfam" id="PF01595">
    <property type="entry name" value="CNNM"/>
    <property type="match status" value="1"/>
</dbReference>
<evidence type="ECO:0000256" key="7">
    <source>
        <dbReference type="PROSITE-ProRule" id="PRU00703"/>
    </source>
</evidence>
<dbReference type="InterPro" id="IPR016169">
    <property type="entry name" value="FAD-bd_PCMH_sub2"/>
</dbReference>
<keyword evidence="7" id="KW-0129">CBS domain</keyword>
<evidence type="ECO:0000256" key="10">
    <source>
        <dbReference type="SAM" id="Phobius"/>
    </source>
</evidence>
<feature type="transmembrane region" description="Helical" evidence="10">
    <location>
        <begin position="137"/>
        <end position="157"/>
    </location>
</feature>
<dbReference type="GO" id="GO:0005886">
    <property type="term" value="C:plasma membrane"/>
    <property type="evidence" value="ECO:0007669"/>
    <property type="project" value="UniProtKB-SubCell"/>
</dbReference>
<evidence type="ECO:0000256" key="9">
    <source>
        <dbReference type="SAM" id="MobiDB-lite"/>
    </source>
</evidence>
<dbReference type="Pfam" id="PF00571">
    <property type="entry name" value="CBS"/>
    <property type="match status" value="2"/>
</dbReference>
<dbReference type="Gene3D" id="3.30.465.10">
    <property type="match status" value="1"/>
</dbReference>
<evidence type="ECO:0000256" key="6">
    <source>
        <dbReference type="ARBA" id="ARBA00023136"/>
    </source>
</evidence>
<evidence type="ECO:0000256" key="2">
    <source>
        <dbReference type="ARBA" id="ARBA00022475"/>
    </source>
</evidence>
<gene>
    <name evidence="13" type="ORF">HCN83_00675</name>
</gene>
<proteinExistence type="predicted"/>
<dbReference type="AlphaFoldDB" id="A0A969TTB8"/>
<dbReference type="InterPro" id="IPR002550">
    <property type="entry name" value="CNNM"/>
</dbReference>
<dbReference type="InterPro" id="IPR044751">
    <property type="entry name" value="Ion_transp-like_CBS"/>
</dbReference>
<evidence type="ECO:0000256" key="1">
    <source>
        <dbReference type="ARBA" id="ARBA00004651"/>
    </source>
</evidence>
<evidence type="ECO:0000256" key="3">
    <source>
        <dbReference type="ARBA" id="ARBA00022692"/>
    </source>
</evidence>
<keyword evidence="14" id="KW-1185">Reference proteome</keyword>
<dbReference type="RefSeq" id="WP_168004379.1">
    <property type="nucleotide sequence ID" value="NZ_JAATHJ010000001.1"/>
</dbReference>
<evidence type="ECO:0000256" key="5">
    <source>
        <dbReference type="ARBA" id="ARBA00022989"/>
    </source>
</evidence>
<accession>A0A969TTB8</accession>
<dbReference type="EMBL" id="JAATHJ010000001">
    <property type="protein sequence ID" value="NJP36100.1"/>
    <property type="molecule type" value="Genomic_DNA"/>
</dbReference>
<evidence type="ECO:0000256" key="8">
    <source>
        <dbReference type="PROSITE-ProRule" id="PRU01193"/>
    </source>
</evidence>
<dbReference type="SUPFAM" id="SSF54631">
    <property type="entry name" value="CBS-domain pair"/>
    <property type="match status" value="1"/>
</dbReference>
<keyword evidence="3 8" id="KW-0812">Transmembrane</keyword>
<evidence type="ECO:0000313" key="14">
    <source>
        <dbReference type="Proteomes" id="UP000752012"/>
    </source>
</evidence>
<feature type="region of interest" description="Disordered" evidence="9">
    <location>
        <begin position="428"/>
        <end position="449"/>
    </location>
</feature>
<protein>
    <submittedName>
        <fullName evidence="13">HlyC/CorC family transporter</fullName>
    </submittedName>
</protein>
<dbReference type="SMART" id="SM00116">
    <property type="entry name" value="CBS"/>
    <property type="match status" value="2"/>
</dbReference>
<reference evidence="13 14" key="1">
    <citation type="submission" date="2020-03" db="EMBL/GenBank/DDBJ databases">
        <title>Assessment of the enzymatic potential of alkaline-tolerant lipase obtained from Bacillus luteus H11 (technogenic soil) for the bioremediation of saline soils contaminated with petroleum substances.</title>
        <authorList>
            <person name="Kalwasinska A."/>
        </authorList>
    </citation>
    <scope>NUCLEOTIDE SEQUENCE [LARGE SCALE GENOMIC DNA]</scope>
    <source>
        <strain evidence="13 14">H11</strain>
    </source>
</reference>
<evidence type="ECO:0000259" key="12">
    <source>
        <dbReference type="PROSITE" id="PS51846"/>
    </source>
</evidence>
<evidence type="ECO:0000256" key="4">
    <source>
        <dbReference type="ARBA" id="ARBA00022737"/>
    </source>
</evidence>
<comment type="subcellular location">
    <subcellularLocation>
        <location evidence="1">Cell membrane</location>
        <topology evidence="1">Multi-pass membrane protein</topology>
    </subcellularLocation>
</comment>
<dbReference type="Proteomes" id="UP000752012">
    <property type="component" value="Unassembled WGS sequence"/>
</dbReference>
<dbReference type="InterPro" id="IPR051676">
    <property type="entry name" value="UPF0053_domain"/>
</dbReference>
<keyword evidence="2" id="KW-1003">Cell membrane</keyword>
<feature type="transmembrane region" description="Helical" evidence="10">
    <location>
        <begin position="6"/>
        <end position="30"/>
    </location>
</feature>
<dbReference type="CDD" id="cd04590">
    <property type="entry name" value="CBS_pair_CorC_HlyC_assoc"/>
    <property type="match status" value="1"/>
</dbReference>
<keyword evidence="4" id="KW-0677">Repeat</keyword>
<keyword evidence="6 8" id="KW-0472">Membrane</keyword>
<sequence length="449" mass="49507">MDIVLGMNLLLVALLIGLTAFFVGAEFAIVKVRMSRLDQLVAEGSRTAVTAKKVTSNLDYYLSACQLGITVTALGLGWLGKPTVERLLYPVFDVLGIPAAAAAVVSFVIAFSFVTFLHVVVGELAPKTLAIQFSEKMTLLLAPLLYMFGKVMFPFIWTLNGAARLLLRTIGVRPSPHEQAHSEEELRIIMAQSLEKGEIDQHEYVFVENVFKLDTLTAEQVMVPRVRMITLPDNADTPAVAKLLDTHHFSRYPVTVNGNKDQILGFVHTKSLIFQYKETDHVYIKDVLQPLPTVAESANLQQTLQMMRQTHTHMVRVVDQYGGTAGIVTMEDILEALIGDIQDEFDEEPVLWKQVDPHTYIIDAEMLVTDVDRHLGITKAAPYEGLKAGELMQQSGQFDGPGASLTVGNWKWSAAELHEGQVKRIKIQPEAGTAGAPAAKRSEEAILSS</sequence>
<comment type="caution">
    <text evidence="13">The sequence shown here is derived from an EMBL/GenBank/DDBJ whole genome shotgun (WGS) entry which is preliminary data.</text>
</comment>
<organism evidence="13 14">
    <name type="scientific">Alkalicoccus luteus</name>
    <dbReference type="NCBI Taxonomy" id="1237094"/>
    <lineage>
        <taxon>Bacteria</taxon>
        <taxon>Bacillati</taxon>
        <taxon>Bacillota</taxon>
        <taxon>Bacilli</taxon>
        <taxon>Bacillales</taxon>
        <taxon>Bacillaceae</taxon>
        <taxon>Alkalicoccus</taxon>
    </lineage>
</organism>
<dbReference type="InterPro" id="IPR046342">
    <property type="entry name" value="CBS_dom_sf"/>
</dbReference>
<feature type="domain" description="CBS" evidence="11">
    <location>
        <begin position="287"/>
        <end position="344"/>
    </location>
</feature>